<dbReference type="HOGENOM" id="CLU_039827_1_2_5"/>
<dbReference type="EMBL" id="CP000463">
    <property type="protein sequence ID" value="ABJ06432.1"/>
    <property type="molecule type" value="Genomic_DNA"/>
</dbReference>
<gene>
    <name evidence="2" type="ordered locus">RPE_2494</name>
</gene>
<dbReference type="KEGG" id="rpe:RPE_2494"/>
<dbReference type="GO" id="GO:0051607">
    <property type="term" value="P:defense response to virus"/>
    <property type="evidence" value="ECO:0007669"/>
    <property type="project" value="UniProtKB-KW"/>
</dbReference>
<dbReference type="CDD" id="cd05400">
    <property type="entry name" value="NT_2-5OAS_ClassI-CCAase"/>
    <property type="match status" value="1"/>
</dbReference>
<evidence type="ECO:0008006" key="3">
    <source>
        <dbReference type="Google" id="ProtNLM"/>
    </source>
</evidence>
<protein>
    <recommendedName>
        <fullName evidence="3">Nucleotidyltransferase</fullName>
    </recommendedName>
</protein>
<dbReference type="Pfam" id="PF18144">
    <property type="entry name" value="SMODS"/>
    <property type="match status" value="1"/>
</dbReference>
<evidence type="ECO:0000256" key="1">
    <source>
        <dbReference type="ARBA" id="ARBA00023118"/>
    </source>
</evidence>
<name>Q07NQ2_RHOP5</name>
<dbReference type="eggNOG" id="ENOG502Z8M4">
    <property type="taxonomic scope" value="Bacteria"/>
</dbReference>
<sequence>MNYIDPRVQARPTLIVQALETVCESLELSQTQFDLAKQRYEGVGNYLARSEHPLLHNVAIYLQGSTALRTTVKPIGINEHDVDLVSHVPDQDTEVSPSALKKAIGDCLRANGNYAPLLEEMSRCWRLVYAGEFHMDITPSIKNPTCPNGGELVPDKVVKAWKASNPKGYRELFKERAKLTPIIRVRAFDEAAKASIEPYPKAGGFKGILRRIVQIAKRHRDVMFRDAPEDAPLSVIITTLASRSYAHCACNFEYDNELEFLLDVVRRMPDTIERNVSGGSLSWAIWNETTAGENFAEKWNHKPERALAFFDWHSRFVADMESLEAVIGLDRMGGKLRSLFGEHPAKAAIALLTEEVASARSNGALKVIPKVGLGTAAVATATPVRSNTFFGRKC</sequence>
<organism evidence="2">
    <name type="scientific">Rhodopseudomonas palustris (strain BisA53)</name>
    <dbReference type="NCBI Taxonomy" id="316055"/>
    <lineage>
        <taxon>Bacteria</taxon>
        <taxon>Pseudomonadati</taxon>
        <taxon>Pseudomonadota</taxon>
        <taxon>Alphaproteobacteria</taxon>
        <taxon>Hyphomicrobiales</taxon>
        <taxon>Nitrobacteraceae</taxon>
        <taxon>Rhodopseudomonas</taxon>
    </lineage>
</organism>
<reference evidence="2" key="1">
    <citation type="submission" date="2006-09" db="EMBL/GenBank/DDBJ databases">
        <title>Complete sequence of Rhodopseudomonas palustris BisA53.</title>
        <authorList>
            <consortium name="US DOE Joint Genome Institute"/>
            <person name="Copeland A."/>
            <person name="Lucas S."/>
            <person name="Lapidus A."/>
            <person name="Barry K."/>
            <person name="Detter J.C."/>
            <person name="Glavina del Rio T."/>
            <person name="Hammon N."/>
            <person name="Israni S."/>
            <person name="Dalin E."/>
            <person name="Tice H."/>
            <person name="Pitluck S."/>
            <person name="Chain P."/>
            <person name="Malfatti S."/>
            <person name="Shin M."/>
            <person name="Vergez L."/>
            <person name="Schmutz J."/>
            <person name="Larimer F."/>
            <person name="Land M."/>
            <person name="Hauser L."/>
            <person name="Pelletier D.A."/>
            <person name="Kyrpides N."/>
            <person name="Kim E."/>
            <person name="Harwood C.S."/>
            <person name="Oda Y."/>
            <person name="Richardson P."/>
        </authorList>
    </citation>
    <scope>NUCLEOTIDE SEQUENCE [LARGE SCALE GENOMIC DNA]</scope>
    <source>
        <strain evidence="2">BisA53</strain>
    </source>
</reference>
<dbReference type="GO" id="GO:0016779">
    <property type="term" value="F:nucleotidyltransferase activity"/>
    <property type="evidence" value="ECO:0007669"/>
    <property type="project" value="InterPro"/>
</dbReference>
<dbReference type="InterPro" id="IPR006116">
    <property type="entry name" value="NT_2-5OAS_ClassI-CCAase"/>
</dbReference>
<keyword evidence="1" id="KW-0051">Antiviral defense</keyword>
<accession>Q07NQ2</accession>
<dbReference type="AlphaFoldDB" id="Q07NQ2"/>
<evidence type="ECO:0000313" key="2">
    <source>
        <dbReference type="EMBL" id="ABJ06432.1"/>
    </source>
</evidence>
<proteinExistence type="predicted"/>
<dbReference type="STRING" id="316055.RPE_2494"/>